<comment type="similarity">
    <text evidence="1">Belongs to the ARG7 family.</text>
</comment>
<reference evidence="4 5" key="1">
    <citation type="journal article" date="2023" name="Hortic Res">
        <title>Pangenome of water caltrop reveals structural variations and asymmetric subgenome divergence after allopolyploidization.</title>
        <authorList>
            <person name="Zhang X."/>
            <person name="Chen Y."/>
            <person name="Wang L."/>
            <person name="Yuan Y."/>
            <person name="Fang M."/>
            <person name="Shi L."/>
            <person name="Lu R."/>
            <person name="Comes H.P."/>
            <person name="Ma Y."/>
            <person name="Chen Y."/>
            <person name="Huang G."/>
            <person name="Zhou Y."/>
            <person name="Zheng Z."/>
            <person name="Qiu Y."/>
        </authorList>
    </citation>
    <scope>NUCLEOTIDE SEQUENCE [LARGE SCALE GENOMIC DNA]</scope>
    <source>
        <strain evidence="4">F231</strain>
    </source>
</reference>
<evidence type="ECO:0000256" key="1">
    <source>
        <dbReference type="ARBA" id="ARBA00006974"/>
    </source>
</evidence>
<accession>A0AAN7LPC2</accession>
<keyword evidence="2" id="KW-0217">Developmental protein</keyword>
<evidence type="ECO:0000256" key="3">
    <source>
        <dbReference type="ARBA" id="ARBA00022604"/>
    </source>
</evidence>
<dbReference type="InterPro" id="IPR003676">
    <property type="entry name" value="SAUR_fam"/>
</dbReference>
<dbReference type="AlphaFoldDB" id="A0AAN7LPC2"/>
<evidence type="ECO:0000313" key="5">
    <source>
        <dbReference type="Proteomes" id="UP001346149"/>
    </source>
</evidence>
<evidence type="ECO:0000256" key="2">
    <source>
        <dbReference type="ARBA" id="ARBA00022473"/>
    </source>
</evidence>
<sequence>MALAVTRQGHHLQQHQHQQQFSLCLMKATHSSPRLTSKVGCDHGEEGELRTAPKGHFVVYVGKDQQPKRFVLPLHCLKDPILHRLLQEAAEEFDNFDRQRRIVLTCDVASFQRLVTSLALHP</sequence>
<dbReference type="EMBL" id="JAXQNO010000011">
    <property type="protein sequence ID" value="KAK4788369.1"/>
    <property type="molecule type" value="Genomic_DNA"/>
</dbReference>
<name>A0AAN7LPC2_TRANT</name>
<gene>
    <name evidence="4" type="ORF">SAY86_019688</name>
</gene>
<keyword evidence="3" id="KW-0341">Growth regulation</keyword>
<comment type="caution">
    <text evidence="4">The sequence shown here is derived from an EMBL/GenBank/DDBJ whole genome shotgun (WGS) entry which is preliminary data.</text>
</comment>
<keyword evidence="5" id="KW-1185">Reference proteome</keyword>
<evidence type="ECO:0000313" key="4">
    <source>
        <dbReference type="EMBL" id="KAK4788369.1"/>
    </source>
</evidence>
<organism evidence="4 5">
    <name type="scientific">Trapa natans</name>
    <name type="common">Water chestnut</name>
    <dbReference type="NCBI Taxonomy" id="22666"/>
    <lineage>
        <taxon>Eukaryota</taxon>
        <taxon>Viridiplantae</taxon>
        <taxon>Streptophyta</taxon>
        <taxon>Embryophyta</taxon>
        <taxon>Tracheophyta</taxon>
        <taxon>Spermatophyta</taxon>
        <taxon>Magnoliopsida</taxon>
        <taxon>eudicotyledons</taxon>
        <taxon>Gunneridae</taxon>
        <taxon>Pentapetalae</taxon>
        <taxon>rosids</taxon>
        <taxon>malvids</taxon>
        <taxon>Myrtales</taxon>
        <taxon>Lythraceae</taxon>
        <taxon>Trapa</taxon>
    </lineage>
</organism>
<dbReference type="PANTHER" id="PTHR31374:SF423">
    <property type="entry name" value="SAUR-LIKE AUXIN-RESPONSIVE PROTEIN FAMILY"/>
    <property type="match status" value="1"/>
</dbReference>
<dbReference type="Pfam" id="PF02519">
    <property type="entry name" value="Auxin_inducible"/>
    <property type="match status" value="1"/>
</dbReference>
<dbReference type="GO" id="GO:0009733">
    <property type="term" value="P:response to auxin"/>
    <property type="evidence" value="ECO:0007669"/>
    <property type="project" value="InterPro"/>
</dbReference>
<dbReference type="PANTHER" id="PTHR31374">
    <property type="entry name" value="AUXIN-INDUCED PROTEIN-LIKE-RELATED"/>
    <property type="match status" value="1"/>
</dbReference>
<dbReference type="Proteomes" id="UP001346149">
    <property type="component" value="Unassembled WGS sequence"/>
</dbReference>
<protein>
    <submittedName>
        <fullName evidence="4">Uncharacterized protein</fullName>
    </submittedName>
</protein>
<proteinExistence type="inferred from homology"/>